<organism evidence="1 2">
    <name type="scientific">Diphasiastrum complanatum</name>
    <name type="common">Issler's clubmoss</name>
    <name type="synonym">Lycopodium complanatum</name>
    <dbReference type="NCBI Taxonomy" id="34168"/>
    <lineage>
        <taxon>Eukaryota</taxon>
        <taxon>Viridiplantae</taxon>
        <taxon>Streptophyta</taxon>
        <taxon>Embryophyta</taxon>
        <taxon>Tracheophyta</taxon>
        <taxon>Lycopodiopsida</taxon>
        <taxon>Lycopodiales</taxon>
        <taxon>Lycopodiaceae</taxon>
        <taxon>Lycopodioideae</taxon>
        <taxon>Diphasiastrum</taxon>
    </lineage>
</organism>
<proteinExistence type="predicted"/>
<accession>A0ACC2DAC4</accession>
<keyword evidence="2" id="KW-1185">Reference proteome</keyword>
<comment type="caution">
    <text evidence="1">The sequence shown here is derived from an EMBL/GenBank/DDBJ whole genome shotgun (WGS) entry which is preliminary data.</text>
</comment>
<protein>
    <submittedName>
        <fullName evidence="1">Uncharacterized protein</fullName>
    </submittedName>
</protein>
<reference evidence="2" key="1">
    <citation type="journal article" date="2024" name="Proc. Natl. Acad. Sci. U.S.A.">
        <title>Extraordinary preservation of gene collinearity over three hundred million years revealed in homosporous lycophytes.</title>
        <authorList>
            <person name="Li C."/>
            <person name="Wickell D."/>
            <person name="Kuo L.Y."/>
            <person name="Chen X."/>
            <person name="Nie B."/>
            <person name="Liao X."/>
            <person name="Peng D."/>
            <person name="Ji J."/>
            <person name="Jenkins J."/>
            <person name="Williams M."/>
            <person name="Shu S."/>
            <person name="Plott C."/>
            <person name="Barry K."/>
            <person name="Rajasekar S."/>
            <person name="Grimwood J."/>
            <person name="Han X."/>
            <person name="Sun S."/>
            <person name="Hou Z."/>
            <person name="He W."/>
            <person name="Dai G."/>
            <person name="Sun C."/>
            <person name="Schmutz J."/>
            <person name="Leebens-Mack J.H."/>
            <person name="Li F.W."/>
            <person name="Wang L."/>
        </authorList>
    </citation>
    <scope>NUCLEOTIDE SEQUENCE [LARGE SCALE GENOMIC DNA]</scope>
    <source>
        <strain evidence="2">cv. PW_Plant_1</strain>
    </source>
</reference>
<evidence type="ECO:0000313" key="2">
    <source>
        <dbReference type="Proteomes" id="UP001162992"/>
    </source>
</evidence>
<dbReference type="Proteomes" id="UP001162992">
    <property type="component" value="Chromosome 6"/>
</dbReference>
<name>A0ACC2DAC4_DIPCM</name>
<sequence>MASSASKPRASSPFRFRKPSTSMNGKLPGYQPIPSSYQSSSSQSGSKASSYVERSLTPSRVRSLSQGPPMSAQKFRLSSGSSVSFGSPITPTSDRFDFLNRAKENISVTVRFRPLSAREIQRGDEVAWYADGDTTVRSEYHTATAYAYDRVFGPATTTRGVYDVAAQHVVGGAMEGVNGTVFAYGVTSSGKTHTMHGDQKSPGIIPLAVKDVFNIIQETPSREFLLRVSYLEIYNEVINDLLDPAGQNLRVREDAQGTYVEGIKEEVVLSPAHALSLIAAGEELRHVGSNNFNLLSSRSHTIFTLTVESSARDDDDEEVTLSQLNLIDLAGSESSKTETTGLRRKEGSYINKSLLTLGTVIAKLSDGKASHIPYRDSKLTRLLQSSLSGHGRISLICTITPASSNTEETHNTLKFAHRAKCVEIHAAPNRILDEKSLIKKYQKEITNLKQELDQLKRGIIERPFLVTNHEDLLTLRQQLEAGQVKLQSRLEEEEQAKAALMGRIQRLTKLILVSTKNTIPASIPERPVYRRRHSFGEEELAYLPDKRRDFTFLDDEDESIMVGPESDLSASGKGESTNGEEVTRDEKKSKRRSMLAWFKLRRNENLHASPVANGDTESSPNGSPAPNGSPMVHFDPALDYKGGRRKSHSRKGEELSTDPFSEPTTQAGELFSATVRGRRPPPTGTTMADQMDLLREQVKMLAGEVAFCTSSLKRLSEQAANNPDDFQLEAQMQKLKEEIEEKRRQMQMLEERIIGSGEATPASASSFELSQTIVKLTSQLNEKAFDLEIKTADNRILQEQLQAKTVENNELQDTILSLRQQFQAALDRKSNPYKKASSFSDGQKKANGFLDNVDDWLNTGGLSGELRIVEKGSESNAVVPQSRFSKEKSEEVEAEANLQAQVLKLAADIEKLKQEKARLADEKDGLHIQSQKLADEASYAKELASAAAVELKNLAEEVTKLSFHNAKLSSDLAAAQEMAFRVSSKPIAGNGHLKHTCSNDSQTSGEAVLMSRTDRSLANGRFHSEDHLGSDVNMWGLNSDGALLEMKRELQARMEKELSLESSLAEKQQSELELQKKLDVAKQREAGLENDLASMWVLVAKLKKEKENFELLSKLEVSLDTQERDATEEVDVRTADEISMKDTDGLKVHTLEKESCNMENLKNRLEEERQRSTELETIVSHLKSEELDGLEVAALEDLQNLHVEALTKLCHAKAKAQERIERERERDKELQSKLQYDPTSNFGLDNDLYDDERNGHVCKVCFEAPTAAVLLPCRHFCLCKSCAVACTECPLCRSSITDRIITYT</sequence>
<dbReference type="EMBL" id="CM055097">
    <property type="protein sequence ID" value="KAJ7551193.1"/>
    <property type="molecule type" value="Genomic_DNA"/>
</dbReference>
<gene>
    <name evidence="1" type="ORF">O6H91_06G004200</name>
</gene>
<evidence type="ECO:0000313" key="1">
    <source>
        <dbReference type="EMBL" id="KAJ7551193.1"/>
    </source>
</evidence>